<dbReference type="EMBL" id="JBIMSP010000003">
    <property type="protein sequence ID" value="MFH5240985.1"/>
    <property type="molecule type" value="Genomic_DNA"/>
</dbReference>
<evidence type="ECO:0000256" key="2">
    <source>
        <dbReference type="ARBA" id="ARBA00008420"/>
    </source>
</evidence>
<dbReference type="InterPro" id="IPR027417">
    <property type="entry name" value="P-loop_NTPase"/>
</dbReference>
<keyword evidence="13" id="KW-1185">Reference proteome</keyword>
<dbReference type="PANTHER" id="PTHR43442">
    <property type="entry name" value="GLUCONOKINASE-RELATED"/>
    <property type="match status" value="1"/>
</dbReference>
<keyword evidence="6 9" id="KW-0418">Kinase</keyword>
<keyword evidence="4 9" id="KW-0808">Transferase</keyword>
<dbReference type="InterPro" id="IPR006001">
    <property type="entry name" value="Therm_gnt_kin"/>
</dbReference>
<proteinExistence type="inferred from homology"/>
<comment type="pathway">
    <text evidence="1">Carbohydrate acid metabolism.</text>
</comment>
<dbReference type="CDD" id="cd02021">
    <property type="entry name" value="GntK"/>
    <property type="match status" value="1"/>
</dbReference>
<dbReference type="Pfam" id="PF13671">
    <property type="entry name" value="AAA_33"/>
    <property type="match status" value="1"/>
</dbReference>
<evidence type="ECO:0000256" key="7">
    <source>
        <dbReference type="ARBA" id="ARBA00022840"/>
    </source>
</evidence>
<dbReference type="Proteomes" id="UP001609176">
    <property type="component" value="Unassembled WGS sequence"/>
</dbReference>
<evidence type="ECO:0000313" key="10">
    <source>
        <dbReference type="EMBL" id="MFH5231244.1"/>
    </source>
</evidence>
<evidence type="ECO:0000313" key="13">
    <source>
        <dbReference type="Proteomes" id="UP001609219"/>
    </source>
</evidence>
<comment type="similarity">
    <text evidence="2 9">Belongs to the gluconokinase GntK/GntV family.</text>
</comment>
<evidence type="ECO:0000256" key="9">
    <source>
        <dbReference type="RuleBase" id="RU363066"/>
    </source>
</evidence>
<dbReference type="EMBL" id="JBIMSN010000106">
    <property type="protein sequence ID" value="MFH5231244.1"/>
    <property type="molecule type" value="Genomic_DNA"/>
</dbReference>
<dbReference type="RefSeq" id="WP_395123514.1">
    <property type="nucleotide sequence ID" value="NZ_JBIMSN010000106.1"/>
</dbReference>
<evidence type="ECO:0000256" key="1">
    <source>
        <dbReference type="ARBA" id="ARBA00004761"/>
    </source>
</evidence>
<sequence>MTVLVVMGVSGTGKSTVATALAEHFGWQLQEGDDLHPKANIAKMAGGQPLDDNDRWPWLQLIADWIGAHIDSGTSGIVTCSALKRTYRDVLRRDGVVFVYLEGSEELLRGRMESRTGHFMPASLLTSQLQTLEPPQSDEAAITVDIDRTEAELIAAIIEQLVPLIEVPDVPS</sequence>
<dbReference type="NCBIfam" id="TIGR01313">
    <property type="entry name" value="therm_gnt_kin"/>
    <property type="match status" value="1"/>
</dbReference>
<gene>
    <name evidence="11" type="ORF">ACHIPV_03690</name>
    <name evidence="10" type="ORF">ACHIRB_22140</name>
</gene>
<keyword evidence="5 9" id="KW-0547">Nucleotide-binding</keyword>
<evidence type="ECO:0000256" key="4">
    <source>
        <dbReference type="ARBA" id="ARBA00022679"/>
    </source>
</evidence>
<keyword evidence="7 9" id="KW-0067">ATP-binding</keyword>
<dbReference type="EC" id="2.7.1.12" evidence="3 9"/>
<accession>A0ABW7KG25</accession>
<dbReference type="Proteomes" id="UP001609219">
    <property type="component" value="Unassembled WGS sequence"/>
</dbReference>
<organism evidence="11 12">
    <name type="scientific">Antrihabitans spumae</name>
    <dbReference type="NCBI Taxonomy" id="3373370"/>
    <lineage>
        <taxon>Bacteria</taxon>
        <taxon>Bacillati</taxon>
        <taxon>Actinomycetota</taxon>
        <taxon>Actinomycetes</taxon>
        <taxon>Mycobacteriales</taxon>
        <taxon>Nocardiaceae</taxon>
        <taxon>Antrihabitans</taxon>
    </lineage>
</organism>
<evidence type="ECO:0000313" key="11">
    <source>
        <dbReference type="EMBL" id="MFH5240985.1"/>
    </source>
</evidence>
<comment type="caution">
    <text evidence="11">The sequence shown here is derived from an EMBL/GenBank/DDBJ whole genome shotgun (WGS) entry which is preliminary data.</text>
</comment>
<comment type="catalytic activity">
    <reaction evidence="8 9">
        <text>D-gluconate + ATP = 6-phospho-D-gluconate + ADP + H(+)</text>
        <dbReference type="Rhea" id="RHEA:19433"/>
        <dbReference type="ChEBI" id="CHEBI:15378"/>
        <dbReference type="ChEBI" id="CHEBI:18391"/>
        <dbReference type="ChEBI" id="CHEBI:30616"/>
        <dbReference type="ChEBI" id="CHEBI:58759"/>
        <dbReference type="ChEBI" id="CHEBI:456216"/>
        <dbReference type="EC" id="2.7.1.12"/>
    </reaction>
</comment>
<name>A0ABW7KG25_9NOCA</name>
<evidence type="ECO:0000256" key="6">
    <source>
        <dbReference type="ARBA" id="ARBA00022777"/>
    </source>
</evidence>
<evidence type="ECO:0000256" key="3">
    <source>
        <dbReference type="ARBA" id="ARBA00012054"/>
    </source>
</evidence>
<dbReference type="Gene3D" id="3.40.50.300">
    <property type="entry name" value="P-loop containing nucleotide triphosphate hydrolases"/>
    <property type="match status" value="1"/>
</dbReference>
<protein>
    <recommendedName>
        <fullName evidence="3 9">Gluconokinase</fullName>
        <ecNumber evidence="3 9">2.7.1.12</ecNumber>
    </recommendedName>
</protein>
<reference evidence="12 13" key="1">
    <citation type="submission" date="2024-10" db="EMBL/GenBank/DDBJ databases">
        <authorList>
            <person name="Riesco R."/>
        </authorList>
    </citation>
    <scope>NUCLEOTIDE SEQUENCE [LARGE SCALE GENOMIC DNA]</scope>
    <source>
        <strain evidence="11 12">NCIMB 15448</strain>
        <strain evidence="10 13">NCIMB 15450</strain>
    </source>
</reference>
<evidence type="ECO:0000256" key="5">
    <source>
        <dbReference type="ARBA" id="ARBA00022741"/>
    </source>
</evidence>
<evidence type="ECO:0000256" key="8">
    <source>
        <dbReference type="ARBA" id="ARBA00048090"/>
    </source>
</evidence>
<dbReference type="SUPFAM" id="SSF52540">
    <property type="entry name" value="P-loop containing nucleoside triphosphate hydrolases"/>
    <property type="match status" value="1"/>
</dbReference>
<evidence type="ECO:0000313" key="12">
    <source>
        <dbReference type="Proteomes" id="UP001609176"/>
    </source>
</evidence>
<dbReference type="PANTHER" id="PTHR43442:SF3">
    <property type="entry name" value="GLUCONOKINASE-RELATED"/>
    <property type="match status" value="1"/>
</dbReference>